<evidence type="ECO:0000256" key="8">
    <source>
        <dbReference type="SAM" id="Phobius"/>
    </source>
</evidence>
<dbReference type="Proteomes" id="UP000077266">
    <property type="component" value="Unassembled WGS sequence"/>
</dbReference>
<protein>
    <submittedName>
        <fullName evidence="9">DUF788-domain-containing protein</fullName>
    </submittedName>
</protein>
<dbReference type="Pfam" id="PF05620">
    <property type="entry name" value="TMEM208_SND2"/>
    <property type="match status" value="1"/>
</dbReference>
<evidence type="ECO:0000256" key="4">
    <source>
        <dbReference type="ARBA" id="ARBA00022824"/>
    </source>
</evidence>
<dbReference type="OrthoDB" id="10012212at2759"/>
<comment type="similarity">
    <text evidence="2">Belongs to the TMEM208 family.</text>
</comment>
<dbReference type="InterPro" id="IPR008506">
    <property type="entry name" value="SND2/TMEM208"/>
</dbReference>
<feature type="region of interest" description="Disordered" evidence="7">
    <location>
        <begin position="148"/>
        <end position="184"/>
    </location>
</feature>
<feature type="transmembrane region" description="Helical" evidence="8">
    <location>
        <begin position="45"/>
        <end position="63"/>
    </location>
</feature>
<gene>
    <name evidence="9" type="ORF">EXIGLDRAFT_737729</name>
</gene>
<dbReference type="GO" id="GO:0005773">
    <property type="term" value="C:vacuole"/>
    <property type="evidence" value="ECO:0007669"/>
    <property type="project" value="GOC"/>
</dbReference>
<proteinExistence type="inferred from homology"/>
<dbReference type="GO" id="GO:0006624">
    <property type="term" value="P:vacuolar protein processing"/>
    <property type="evidence" value="ECO:0007669"/>
    <property type="project" value="TreeGrafter"/>
</dbReference>
<keyword evidence="3 8" id="KW-0812">Transmembrane</keyword>
<keyword evidence="5 8" id="KW-1133">Transmembrane helix</keyword>
<reference evidence="9 10" key="1">
    <citation type="journal article" date="2016" name="Mol. Biol. Evol.">
        <title>Comparative Genomics of Early-Diverging Mushroom-Forming Fungi Provides Insights into the Origins of Lignocellulose Decay Capabilities.</title>
        <authorList>
            <person name="Nagy L.G."/>
            <person name="Riley R."/>
            <person name="Tritt A."/>
            <person name="Adam C."/>
            <person name="Daum C."/>
            <person name="Floudas D."/>
            <person name="Sun H."/>
            <person name="Yadav J.S."/>
            <person name="Pangilinan J."/>
            <person name="Larsson K.H."/>
            <person name="Matsuura K."/>
            <person name="Barry K."/>
            <person name="Labutti K."/>
            <person name="Kuo R."/>
            <person name="Ohm R.A."/>
            <person name="Bhattacharya S.S."/>
            <person name="Shirouzu T."/>
            <person name="Yoshinaga Y."/>
            <person name="Martin F.M."/>
            <person name="Grigoriev I.V."/>
            <person name="Hibbett D.S."/>
        </authorList>
    </citation>
    <scope>NUCLEOTIDE SEQUENCE [LARGE SCALE GENOMIC DNA]</scope>
    <source>
        <strain evidence="9 10">HHB12029</strain>
    </source>
</reference>
<evidence type="ECO:0000313" key="9">
    <source>
        <dbReference type="EMBL" id="KZW03947.1"/>
    </source>
</evidence>
<accession>A0A165QQR2</accession>
<evidence type="ECO:0000256" key="5">
    <source>
        <dbReference type="ARBA" id="ARBA00022989"/>
    </source>
</evidence>
<keyword evidence="10" id="KW-1185">Reference proteome</keyword>
<evidence type="ECO:0000256" key="6">
    <source>
        <dbReference type="ARBA" id="ARBA00023136"/>
    </source>
</evidence>
<evidence type="ECO:0000313" key="10">
    <source>
        <dbReference type="Proteomes" id="UP000077266"/>
    </source>
</evidence>
<evidence type="ECO:0000256" key="2">
    <source>
        <dbReference type="ARBA" id="ARBA00009950"/>
    </source>
</evidence>
<dbReference type="InParanoid" id="A0A165QQR2"/>
<evidence type="ECO:0000256" key="7">
    <source>
        <dbReference type="SAM" id="MobiDB-lite"/>
    </source>
</evidence>
<organism evidence="9 10">
    <name type="scientific">Exidia glandulosa HHB12029</name>
    <dbReference type="NCBI Taxonomy" id="1314781"/>
    <lineage>
        <taxon>Eukaryota</taxon>
        <taxon>Fungi</taxon>
        <taxon>Dikarya</taxon>
        <taxon>Basidiomycota</taxon>
        <taxon>Agaricomycotina</taxon>
        <taxon>Agaricomycetes</taxon>
        <taxon>Auriculariales</taxon>
        <taxon>Exidiaceae</taxon>
        <taxon>Exidia</taxon>
    </lineage>
</organism>
<evidence type="ECO:0000256" key="3">
    <source>
        <dbReference type="ARBA" id="ARBA00022692"/>
    </source>
</evidence>
<dbReference type="STRING" id="1314781.A0A165QQR2"/>
<evidence type="ECO:0000256" key="1">
    <source>
        <dbReference type="ARBA" id="ARBA00004477"/>
    </source>
</evidence>
<sequence>MANASAKKTAAQNEASLRQLRTRTLAVYALAVALRFLLKRTTKGGLILAASTALPSLAIYRFLVSIGTPRRDARGELISPGDDLEAGGLTEYAWDVVYVTWICQLGSAALGEWFWYLYLVIPVYAVYKLWGFAGPMLGFGGGSRGPALPEEEAAPAQATSKRQDKLKKRADRGDPRVKQVQRNA</sequence>
<keyword evidence="4" id="KW-0256">Endoplasmic reticulum</keyword>
<comment type="subcellular location">
    <subcellularLocation>
        <location evidence="1">Endoplasmic reticulum membrane</location>
        <topology evidence="1">Multi-pass membrane protein</topology>
    </subcellularLocation>
</comment>
<keyword evidence="6 8" id="KW-0472">Membrane</keyword>
<dbReference type="PANTHER" id="PTHR13505:SF7">
    <property type="entry name" value="TRANSMEMBRANE PROTEIN 208"/>
    <property type="match status" value="1"/>
</dbReference>
<dbReference type="EMBL" id="KV425882">
    <property type="protein sequence ID" value="KZW03947.1"/>
    <property type="molecule type" value="Genomic_DNA"/>
</dbReference>
<dbReference type="GO" id="GO:0005789">
    <property type="term" value="C:endoplasmic reticulum membrane"/>
    <property type="evidence" value="ECO:0007669"/>
    <property type="project" value="UniProtKB-SubCell"/>
</dbReference>
<dbReference type="PANTHER" id="PTHR13505">
    <property type="entry name" value="TRANSMEMBRANE PROTEIN 208"/>
    <property type="match status" value="1"/>
</dbReference>
<dbReference type="AlphaFoldDB" id="A0A165QQR2"/>
<dbReference type="FunCoup" id="A0A165QQR2">
    <property type="interactions" value="7"/>
</dbReference>
<name>A0A165QQR2_EXIGL</name>